<dbReference type="Gene3D" id="3.30.457.10">
    <property type="entry name" value="Copper amine oxidase-like, N-terminal domain"/>
    <property type="match status" value="1"/>
</dbReference>
<dbReference type="Proteomes" id="UP000465601">
    <property type="component" value="Unassembled WGS sequence"/>
</dbReference>
<dbReference type="InterPro" id="IPR012854">
    <property type="entry name" value="Cu_amine_oxidase-like_N"/>
</dbReference>
<dbReference type="InterPro" id="IPR014044">
    <property type="entry name" value="CAP_dom"/>
</dbReference>
<reference evidence="4 5" key="1">
    <citation type="submission" date="2019-10" db="EMBL/GenBank/DDBJ databases">
        <title>Alkaliphilus serpentinus sp. nov. and Alkaliphilus pronyensis sp. nov., two novel anaerobic alkaliphilic species isolated from the serpentinized-hosted hydrothermal field of the Prony Bay (New Caledonia).</title>
        <authorList>
            <person name="Postec A."/>
        </authorList>
    </citation>
    <scope>NUCLEOTIDE SEQUENCE [LARGE SCALE GENOMIC DNA]</scope>
    <source>
        <strain evidence="4 5">LacT</strain>
    </source>
</reference>
<accession>A0A833MAY1</accession>
<keyword evidence="5" id="KW-1185">Reference proteome</keyword>
<dbReference type="PANTHER" id="PTHR31157">
    <property type="entry name" value="SCP DOMAIN-CONTAINING PROTEIN"/>
    <property type="match status" value="1"/>
</dbReference>
<dbReference type="SUPFAM" id="SSF55383">
    <property type="entry name" value="Copper amine oxidase, domain N"/>
    <property type="match status" value="1"/>
</dbReference>
<evidence type="ECO:0000259" key="2">
    <source>
        <dbReference type="Pfam" id="PF07833"/>
    </source>
</evidence>
<dbReference type="CDD" id="cd05379">
    <property type="entry name" value="CAP_bacterial"/>
    <property type="match status" value="1"/>
</dbReference>
<dbReference type="Pfam" id="PF07833">
    <property type="entry name" value="Cu_amine_oxidN1"/>
    <property type="match status" value="1"/>
</dbReference>
<organism evidence="4 5">
    <name type="scientific">Alkaliphilus serpentinus</name>
    <dbReference type="NCBI Taxonomy" id="1482731"/>
    <lineage>
        <taxon>Bacteria</taxon>
        <taxon>Bacillati</taxon>
        <taxon>Bacillota</taxon>
        <taxon>Clostridia</taxon>
        <taxon>Peptostreptococcales</taxon>
        <taxon>Natronincolaceae</taxon>
        <taxon>Alkaliphilus</taxon>
    </lineage>
</organism>
<proteinExistence type="predicted"/>
<feature type="domain" description="CAP-associated" evidence="3">
    <location>
        <begin position="157"/>
        <end position="291"/>
    </location>
</feature>
<gene>
    <name evidence="4" type="ORF">F8153_03650</name>
</gene>
<sequence length="422" mass="47795">MHVMKKIKVYILLTALIISSFLYFSTLYAQQTIKVYVNNKLIAFDASPRNIDNRVLVPVRGILESLDAEVNWDGTTRTVTTSKDGIDIRLKIGSRTAYVNQKPFVLDVPPQLIRDRTFIPVRFLAEGLGADVSWDGKNNAVYITYPSTSFSYKGISLGDSVSHVIETFGNPLRIDSSEYNFNWYVYHNNYRGYIQIGVKDRVVVALYGNDSGWDNHYNIDINTEKTIIEEKLKDPLTMITKGNVNYLLPGFRKGFEEYYLYSVNGDYITIFFDLHNHNKVTAIHMVSKIVEEAYIPSDYDTTTLRKAYEAQLFDLTNVARVKRGLTPLVRCSDADTVAYKHSYDMVKNQFFSHDNLQGLSPGDRLLKEGIDYYRAGENIAAGQQSAIYAFEGLMNSKGHREAILGDFENLGVGVAFGGPYNV</sequence>
<dbReference type="Pfam" id="PF14504">
    <property type="entry name" value="CAP_assoc_N"/>
    <property type="match status" value="1"/>
</dbReference>
<dbReference type="AlphaFoldDB" id="A0A833MAY1"/>
<dbReference type="Pfam" id="PF00188">
    <property type="entry name" value="CAP"/>
    <property type="match status" value="1"/>
</dbReference>
<dbReference type="PANTHER" id="PTHR31157:SF1">
    <property type="entry name" value="SCP DOMAIN-CONTAINING PROTEIN"/>
    <property type="match status" value="1"/>
</dbReference>
<feature type="domain" description="SCP" evidence="1">
    <location>
        <begin position="313"/>
        <end position="418"/>
    </location>
</feature>
<dbReference type="InterPro" id="IPR029410">
    <property type="entry name" value="CAP_assoc"/>
</dbReference>
<dbReference type="InterPro" id="IPR035940">
    <property type="entry name" value="CAP_sf"/>
</dbReference>
<name>A0A833MAY1_9FIRM</name>
<evidence type="ECO:0000313" key="5">
    <source>
        <dbReference type="Proteomes" id="UP000465601"/>
    </source>
</evidence>
<feature type="domain" description="Copper amine oxidase-like N-terminal" evidence="2">
    <location>
        <begin position="36"/>
        <end position="143"/>
    </location>
</feature>
<protein>
    <submittedName>
        <fullName evidence="4">Copper amine oxidase</fullName>
    </submittedName>
</protein>
<dbReference type="OrthoDB" id="9783944at2"/>
<dbReference type="SUPFAM" id="SSF55797">
    <property type="entry name" value="PR-1-like"/>
    <property type="match status" value="1"/>
</dbReference>
<dbReference type="Gene3D" id="3.40.33.10">
    <property type="entry name" value="CAP"/>
    <property type="match status" value="1"/>
</dbReference>
<dbReference type="InterPro" id="IPR036582">
    <property type="entry name" value="Mao_N_sf"/>
</dbReference>
<comment type="caution">
    <text evidence="4">The sequence shown here is derived from an EMBL/GenBank/DDBJ whole genome shotgun (WGS) entry which is preliminary data.</text>
</comment>
<dbReference type="EMBL" id="WBZB01000012">
    <property type="protein sequence ID" value="KAB3531823.1"/>
    <property type="molecule type" value="Genomic_DNA"/>
</dbReference>
<evidence type="ECO:0000313" key="4">
    <source>
        <dbReference type="EMBL" id="KAB3531823.1"/>
    </source>
</evidence>
<evidence type="ECO:0000259" key="1">
    <source>
        <dbReference type="Pfam" id="PF00188"/>
    </source>
</evidence>
<evidence type="ECO:0000259" key="3">
    <source>
        <dbReference type="Pfam" id="PF14504"/>
    </source>
</evidence>